<dbReference type="InterPro" id="IPR011249">
    <property type="entry name" value="Metalloenz_LuxS/M16"/>
</dbReference>
<comment type="subcellular location">
    <subcellularLocation>
        <location evidence="2">Mitochondrion</location>
    </subcellularLocation>
</comment>
<keyword evidence="4" id="KW-0479">Metal-binding</keyword>
<evidence type="ECO:0000256" key="4">
    <source>
        <dbReference type="ARBA" id="ARBA00022723"/>
    </source>
</evidence>
<sequence length="476" mass="53237">MYSRILRPSLLVPTSSKCLRSVATSAIPSYLLNIPATEVTTLPNGVRVASQGGYGETSSVGVFIDTGSRYETKEKNGVAHYVEHLSFKGTQRRSRVNIEKEIENMGAHLNAYTSREQTVYYSRCFNKDIGEVMDILSDILLHSKRERFPLVTRRFDPSAVDNERRTILLEANDVFQNKYEVTFDLLHEVAYGGCGLGLTILGPESNIKRIQRADLVNYIQTHYTAPRVVIAGAGSINHAHLVEMADKTFGHLPSQPLNGAVVPPLTKQFTSAIKTMIDDQYPYCSIAVAFEAEGWTHPDALTFMVIQTLLGQWNRMSGSGANLTSQYCATVAREDLAHSVSTFFTCYKDTSLLGVYAECAKETIPRLMEVTMESLRDLRDHVTEEQVERAKKQLKASLLMQLDGSPFIVEDIGRQMQMYGRRITPAETFARIDAIDIGWVKDVASQYLVNRPVAVAAYGPVESLPSIEWFREKDRA</sequence>
<dbReference type="PANTHER" id="PTHR11851">
    <property type="entry name" value="METALLOPROTEASE"/>
    <property type="match status" value="1"/>
</dbReference>
<evidence type="ECO:0000256" key="1">
    <source>
        <dbReference type="ARBA" id="ARBA00001947"/>
    </source>
</evidence>
<reference evidence="12 13" key="1">
    <citation type="submission" date="2016-05" db="EMBL/GenBank/DDBJ databases">
        <title>Nuclear genome of Blastocystis sp. subtype 1 NandII.</title>
        <authorList>
            <person name="Gentekaki E."/>
            <person name="Curtis B."/>
            <person name="Stairs C."/>
            <person name="Eme L."/>
            <person name="Herman E."/>
            <person name="Klimes V."/>
            <person name="Arias M.C."/>
            <person name="Elias M."/>
            <person name="Hilliou F."/>
            <person name="Klute M."/>
            <person name="Malik S.-B."/>
            <person name="Pightling A."/>
            <person name="Rachubinski R."/>
            <person name="Salas D."/>
            <person name="Schlacht A."/>
            <person name="Suga H."/>
            <person name="Archibald J."/>
            <person name="Ball S.G."/>
            <person name="Clark G."/>
            <person name="Dacks J."/>
            <person name="Van Der Giezen M."/>
            <person name="Tsaousis A."/>
            <person name="Roger A."/>
        </authorList>
    </citation>
    <scope>NUCLEOTIDE SEQUENCE [LARGE SCALE GENOMIC DNA]</scope>
    <source>
        <strain evidence="13">ATCC 50177 / NandII</strain>
    </source>
</reference>
<feature type="domain" description="Peptidase M16 C-terminal" evidence="11">
    <location>
        <begin position="210"/>
        <end position="394"/>
    </location>
</feature>
<dbReference type="InterPro" id="IPR011765">
    <property type="entry name" value="Pept_M16_N"/>
</dbReference>
<evidence type="ECO:0000256" key="6">
    <source>
        <dbReference type="ARBA" id="ARBA00022833"/>
    </source>
</evidence>
<evidence type="ECO:0000256" key="2">
    <source>
        <dbReference type="ARBA" id="ARBA00004173"/>
    </source>
</evidence>
<evidence type="ECO:0000259" key="11">
    <source>
        <dbReference type="Pfam" id="PF05193"/>
    </source>
</evidence>
<dbReference type="GO" id="GO:0006508">
    <property type="term" value="P:proteolysis"/>
    <property type="evidence" value="ECO:0007669"/>
    <property type="project" value="UniProtKB-KW"/>
</dbReference>
<dbReference type="GO" id="GO:0005739">
    <property type="term" value="C:mitochondrion"/>
    <property type="evidence" value="ECO:0007669"/>
    <property type="project" value="UniProtKB-SubCell"/>
</dbReference>
<evidence type="ECO:0000259" key="10">
    <source>
        <dbReference type="Pfam" id="PF00675"/>
    </source>
</evidence>
<dbReference type="PANTHER" id="PTHR11851:SF149">
    <property type="entry name" value="GH01077P"/>
    <property type="match status" value="1"/>
</dbReference>
<keyword evidence="3" id="KW-0645">Protease</keyword>
<dbReference type="Gene3D" id="3.30.830.10">
    <property type="entry name" value="Metalloenzyme, LuxS/M16 peptidase-like"/>
    <property type="match status" value="2"/>
</dbReference>
<keyword evidence="5" id="KW-0378">Hydrolase</keyword>
<dbReference type="AlphaFoldDB" id="A0A196SM26"/>
<dbReference type="PROSITE" id="PS00143">
    <property type="entry name" value="INSULINASE"/>
    <property type="match status" value="1"/>
</dbReference>
<dbReference type="Pfam" id="PF05193">
    <property type="entry name" value="Peptidase_M16_C"/>
    <property type="match status" value="1"/>
</dbReference>
<dbReference type="STRING" id="478820.A0A196SM26"/>
<evidence type="ECO:0000256" key="8">
    <source>
        <dbReference type="ARBA" id="ARBA00023128"/>
    </source>
</evidence>
<dbReference type="OrthoDB" id="10251424at2759"/>
<dbReference type="Pfam" id="PF00675">
    <property type="entry name" value="Peptidase_M16"/>
    <property type="match status" value="1"/>
</dbReference>
<dbReference type="InterPro" id="IPR007863">
    <property type="entry name" value="Peptidase_M16_C"/>
</dbReference>
<dbReference type="InterPro" id="IPR001431">
    <property type="entry name" value="Pept_M16_Zn_BS"/>
</dbReference>
<keyword evidence="6" id="KW-0862">Zinc</keyword>
<keyword evidence="7" id="KW-0482">Metalloprotease</keyword>
<evidence type="ECO:0000256" key="7">
    <source>
        <dbReference type="ARBA" id="ARBA00023049"/>
    </source>
</evidence>
<dbReference type="FunFam" id="3.30.830.10:FF:000008">
    <property type="entry name" value="Mitochondrial-processing peptidase subunit beta"/>
    <property type="match status" value="1"/>
</dbReference>
<keyword evidence="13" id="KW-1185">Reference proteome</keyword>
<dbReference type="GO" id="GO:0004222">
    <property type="term" value="F:metalloendopeptidase activity"/>
    <property type="evidence" value="ECO:0007669"/>
    <property type="project" value="InterPro"/>
</dbReference>
<dbReference type="InterPro" id="IPR050361">
    <property type="entry name" value="MPP/UQCRC_Complex"/>
</dbReference>
<dbReference type="GO" id="GO:0046872">
    <property type="term" value="F:metal ion binding"/>
    <property type="evidence" value="ECO:0007669"/>
    <property type="project" value="UniProtKB-KW"/>
</dbReference>
<evidence type="ECO:0000256" key="9">
    <source>
        <dbReference type="RuleBase" id="RU004447"/>
    </source>
</evidence>
<evidence type="ECO:0000256" key="3">
    <source>
        <dbReference type="ARBA" id="ARBA00022670"/>
    </source>
</evidence>
<comment type="caution">
    <text evidence="12">The sequence shown here is derived from an EMBL/GenBank/DDBJ whole genome shotgun (WGS) entry which is preliminary data.</text>
</comment>
<gene>
    <name evidence="12" type="ORF">AV274_0150</name>
</gene>
<comment type="similarity">
    <text evidence="9">Belongs to the peptidase M16 family.</text>
</comment>
<proteinExistence type="inferred from homology"/>
<evidence type="ECO:0000313" key="13">
    <source>
        <dbReference type="Proteomes" id="UP000078348"/>
    </source>
</evidence>
<name>A0A196SM26_BLAHN</name>
<evidence type="ECO:0000256" key="5">
    <source>
        <dbReference type="ARBA" id="ARBA00022801"/>
    </source>
</evidence>
<dbReference type="Proteomes" id="UP000078348">
    <property type="component" value="Unassembled WGS sequence"/>
</dbReference>
<protein>
    <submittedName>
        <fullName evidence="12">Mitochondrial-processing peptidase subunit beta</fullName>
    </submittedName>
</protein>
<comment type="cofactor">
    <cofactor evidence="1">
        <name>Zn(2+)</name>
        <dbReference type="ChEBI" id="CHEBI:29105"/>
    </cofactor>
</comment>
<feature type="domain" description="Peptidase M16 N-terminal" evidence="10">
    <location>
        <begin position="47"/>
        <end position="204"/>
    </location>
</feature>
<accession>A0A196SM26</accession>
<dbReference type="EMBL" id="LXWW01000006">
    <property type="protein sequence ID" value="OAO18115.1"/>
    <property type="molecule type" value="Genomic_DNA"/>
</dbReference>
<keyword evidence="8" id="KW-0496">Mitochondrion</keyword>
<organism evidence="12 13">
    <name type="scientific">Blastocystis sp. subtype 1 (strain ATCC 50177 / NandII)</name>
    <dbReference type="NCBI Taxonomy" id="478820"/>
    <lineage>
        <taxon>Eukaryota</taxon>
        <taxon>Sar</taxon>
        <taxon>Stramenopiles</taxon>
        <taxon>Bigyra</taxon>
        <taxon>Opalozoa</taxon>
        <taxon>Opalinata</taxon>
        <taxon>Blastocystidae</taxon>
        <taxon>Blastocystis</taxon>
    </lineage>
</organism>
<evidence type="ECO:0000313" key="12">
    <source>
        <dbReference type="EMBL" id="OAO18115.1"/>
    </source>
</evidence>
<dbReference type="SUPFAM" id="SSF63411">
    <property type="entry name" value="LuxS/MPP-like metallohydrolase"/>
    <property type="match status" value="2"/>
</dbReference>